<proteinExistence type="predicted"/>
<dbReference type="GO" id="GO:0003824">
    <property type="term" value="F:catalytic activity"/>
    <property type="evidence" value="ECO:0007669"/>
    <property type="project" value="InterPro"/>
</dbReference>
<organism evidence="1">
    <name type="scientific">marine metagenome</name>
    <dbReference type="NCBI Taxonomy" id="408172"/>
    <lineage>
        <taxon>unclassified sequences</taxon>
        <taxon>metagenomes</taxon>
        <taxon>ecological metagenomes</taxon>
    </lineage>
</organism>
<dbReference type="SUPFAM" id="SSF56752">
    <property type="entry name" value="D-aminoacid aminotransferase-like PLP-dependent enzymes"/>
    <property type="match status" value="1"/>
</dbReference>
<reference evidence="1" key="1">
    <citation type="submission" date="2018-05" db="EMBL/GenBank/DDBJ databases">
        <authorList>
            <person name="Lanie J.A."/>
            <person name="Ng W.-L."/>
            <person name="Kazmierczak K.M."/>
            <person name="Andrzejewski T.M."/>
            <person name="Davidsen T.M."/>
            <person name="Wayne K.J."/>
            <person name="Tettelin H."/>
            <person name="Glass J.I."/>
            <person name="Rusch D."/>
            <person name="Podicherti R."/>
            <person name="Tsui H.-C.T."/>
            <person name="Winkler M.E."/>
        </authorList>
    </citation>
    <scope>NUCLEOTIDE SEQUENCE</scope>
</reference>
<evidence type="ECO:0000313" key="1">
    <source>
        <dbReference type="EMBL" id="SVE20937.1"/>
    </source>
</evidence>
<dbReference type="AlphaFoldDB" id="A0A383BLB9"/>
<name>A0A383BLB9_9ZZZZ</name>
<dbReference type="InterPro" id="IPR036038">
    <property type="entry name" value="Aminotransferase-like"/>
</dbReference>
<feature type="non-terminal residue" evidence="1">
    <location>
        <position position="1"/>
    </location>
</feature>
<gene>
    <name evidence="1" type="ORF">METZ01_LOCUS473791</name>
</gene>
<protein>
    <recommendedName>
        <fullName evidence="2">Aminotransferase class IV</fullName>
    </recommendedName>
</protein>
<dbReference type="Pfam" id="PF01063">
    <property type="entry name" value="Aminotran_4"/>
    <property type="match status" value="1"/>
</dbReference>
<accession>A0A383BLB9</accession>
<dbReference type="InterPro" id="IPR001544">
    <property type="entry name" value="Aminotrans_IV"/>
</dbReference>
<dbReference type="Gene3D" id="3.20.10.10">
    <property type="entry name" value="D-amino Acid Aminotransferase, subunit A, domain 2"/>
    <property type="match status" value="1"/>
</dbReference>
<dbReference type="InterPro" id="IPR043132">
    <property type="entry name" value="BCAT-like_C"/>
</dbReference>
<sequence>DLGVLPGVMRDTVFNIILNEKFKINESHINLDKINDFDEAFITSSGIGILECYWSGWKSDYEMTKKIKKVLVDKLTNW</sequence>
<evidence type="ECO:0008006" key="2">
    <source>
        <dbReference type="Google" id="ProtNLM"/>
    </source>
</evidence>
<dbReference type="EMBL" id="UINC01201549">
    <property type="protein sequence ID" value="SVE20937.1"/>
    <property type="molecule type" value="Genomic_DNA"/>
</dbReference>